<protein>
    <recommendedName>
        <fullName evidence="1">Flagellar hook-length control protein-like C-terminal domain-containing protein</fullName>
    </recommendedName>
</protein>
<comment type="caution">
    <text evidence="2">The sequence shown here is derived from an EMBL/GenBank/DDBJ whole genome shotgun (WGS) entry which is preliminary data.</text>
</comment>
<dbReference type="Pfam" id="PF02120">
    <property type="entry name" value="Flg_hook"/>
    <property type="match status" value="1"/>
</dbReference>
<gene>
    <name evidence="2" type="ORF">HNQ50_000658</name>
</gene>
<organism evidence="2 3">
    <name type="scientific">Silvimonas terrae</name>
    <dbReference type="NCBI Taxonomy" id="300266"/>
    <lineage>
        <taxon>Bacteria</taxon>
        <taxon>Pseudomonadati</taxon>
        <taxon>Pseudomonadota</taxon>
        <taxon>Betaproteobacteria</taxon>
        <taxon>Neisseriales</taxon>
        <taxon>Chitinibacteraceae</taxon>
        <taxon>Silvimonas</taxon>
    </lineage>
</organism>
<name>A0A840RBN6_9NEIS</name>
<reference evidence="2 3" key="1">
    <citation type="submission" date="2020-08" db="EMBL/GenBank/DDBJ databases">
        <title>Genomic Encyclopedia of Type Strains, Phase IV (KMG-IV): sequencing the most valuable type-strain genomes for metagenomic binning, comparative biology and taxonomic classification.</title>
        <authorList>
            <person name="Goeker M."/>
        </authorList>
    </citation>
    <scope>NUCLEOTIDE SEQUENCE [LARGE SCALE GENOMIC DNA]</scope>
    <source>
        <strain evidence="2 3">DSM 18233</strain>
    </source>
</reference>
<dbReference type="AlphaFoldDB" id="A0A840RBN6"/>
<evidence type="ECO:0000313" key="2">
    <source>
        <dbReference type="EMBL" id="MBB5189948.1"/>
    </source>
</evidence>
<evidence type="ECO:0000259" key="1">
    <source>
        <dbReference type="Pfam" id="PF02120"/>
    </source>
</evidence>
<dbReference type="Proteomes" id="UP000543030">
    <property type="component" value="Unassembled WGS sequence"/>
</dbReference>
<dbReference type="InterPro" id="IPR021136">
    <property type="entry name" value="Flagellar_hook_control-like_C"/>
</dbReference>
<dbReference type="InterPro" id="IPR038610">
    <property type="entry name" value="FliK-like_C_sf"/>
</dbReference>
<accession>A0A840RBN6</accession>
<feature type="domain" description="Flagellar hook-length control protein-like C-terminal" evidence="1">
    <location>
        <begin position="296"/>
        <end position="370"/>
    </location>
</feature>
<dbReference type="Gene3D" id="3.30.750.140">
    <property type="match status" value="1"/>
</dbReference>
<proteinExistence type="predicted"/>
<evidence type="ECO:0000313" key="3">
    <source>
        <dbReference type="Proteomes" id="UP000543030"/>
    </source>
</evidence>
<keyword evidence="3" id="KW-1185">Reference proteome</keyword>
<dbReference type="RefSeq" id="WP_184097485.1">
    <property type="nucleotide sequence ID" value="NZ_JACHHN010000001.1"/>
</dbReference>
<dbReference type="EMBL" id="JACHHN010000001">
    <property type="protein sequence ID" value="MBB5189948.1"/>
    <property type="molecule type" value="Genomic_DNA"/>
</dbReference>
<sequence>MLPGNAVVTLQALLLNNSTQTPDARPDLGSLFTQGEQVSATVIGALGNGRFAVQINNQLLDLNLPAGATAGEKLDLTVIANRPTLTFALSTATSPDYHPGVSTEFSNGARYLSDLLNSGNKAGGTAQTGQTGATAPLFEGAPNAEALAGKLAQTLDQSGLFYESHQAQWVDGQRSLQTLQQEPQARLAQNPAQAQTTAQTAATDASTRQVLLKDAAGQDVASLKAASSALASQTDLSSANINHLTGTPDQQAALAGLVQRQLDSIDRQAIMWQGQAWPGQQMQWSVQADDHGRNTAYADPADRQWRTTLNLDMPHLGHVAISAVLYQGQFNLQFKASPAAIKQLQSAQRALDNQFAGAGLDLASVAFASVAEPADGQ</sequence>